<comment type="similarity">
    <text evidence="1">Belongs to the CIA30 family.</text>
</comment>
<proteinExistence type="inferred from homology"/>
<dbReference type="EMBL" id="CAJMWS010000078">
    <property type="protein sequence ID" value="CAE6356793.1"/>
    <property type="molecule type" value="Genomic_DNA"/>
</dbReference>
<dbReference type="Pfam" id="PF08547">
    <property type="entry name" value="CIA30"/>
    <property type="match status" value="1"/>
</dbReference>
<protein>
    <recommendedName>
        <fullName evidence="2">NADH:ubiquinone oxidoreductase intermediate-associated protein 30 domain-containing protein</fullName>
    </recommendedName>
</protein>
<evidence type="ECO:0000313" key="4">
    <source>
        <dbReference type="Proteomes" id="UP000663846"/>
    </source>
</evidence>
<dbReference type="GO" id="GO:0051082">
    <property type="term" value="F:unfolded protein binding"/>
    <property type="evidence" value="ECO:0007669"/>
    <property type="project" value="TreeGrafter"/>
</dbReference>
<reference evidence="3" key="1">
    <citation type="submission" date="2021-01" db="EMBL/GenBank/DDBJ databases">
        <authorList>
            <person name="Kaushik A."/>
        </authorList>
    </citation>
    <scope>NUCLEOTIDE SEQUENCE</scope>
    <source>
        <strain evidence="3">AG1-1C</strain>
    </source>
</reference>
<evidence type="ECO:0000259" key="2">
    <source>
        <dbReference type="Pfam" id="PF08547"/>
    </source>
</evidence>
<dbReference type="AlphaFoldDB" id="A0A8H2WAT7"/>
<dbReference type="InterPro" id="IPR039131">
    <property type="entry name" value="NDUFAF1"/>
</dbReference>
<name>A0A8H2WAT7_9AGAM</name>
<gene>
    <name evidence="3" type="ORF">RDB_LOCUS15225</name>
</gene>
<sequence length="187" mass="21263">MCAPIFPPWLTSDWETVDDRIRGGKSVSLLQERNVDDGIWFSGTLDITALGGAGFASQRFRFSNRLLRLPRPEYEGIRLTLSPQPIALHNPREFTFVLNTEPITYRPDGRVESRIAWEATFTDSAPCWDLKFDIFRATYRGKPVDPAPVFDPSIIYDLSFMCRSAFGKQHGPFELHVLSVEAVIKPE</sequence>
<accession>A0A8H2WAT7</accession>
<dbReference type="SUPFAM" id="SSF49785">
    <property type="entry name" value="Galactose-binding domain-like"/>
    <property type="match status" value="1"/>
</dbReference>
<dbReference type="GO" id="GO:0010257">
    <property type="term" value="P:NADH dehydrogenase complex assembly"/>
    <property type="evidence" value="ECO:0007669"/>
    <property type="project" value="TreeGrafter"/>
</dbReference>
<feature type="domain" description="NADH:ubiquinone oxidoreductase intermediate-associated protein 30" evidence="2">
    <location>
        <begin position="12"/>
        <end position="177"/>
    </location>
</feature>
<evidence type="ECO:0000256" key="1">
    <source>
        <dbReference type="ARBA" id="ARBA00007884"/>
    </source>
</evidence>
<dbReference type="InterPro" id="IPR013857">
    <property type="entry name" value="NADH-UbQ_OxRdtase-assoc_prot30"/>
</dbReference>
<dbReference type="PANTHER" id="PTHR13194:SF19">
    <property type="entry name" value="NAD(P)-BINDING ROSSMANN-FOLD SUPERFAMILY PROTEIN"/>
    <property type="match status" value="1"/>
</dbReference>
<evidence type="ECO:0000313" key="3">
    <source>
        <dbReference type="EMBL" id="CAE6356793.1"/>
    </source>
</evidence>
<organism evidence="3 4">
    <name type="scientific">Rhizoctonia solani</name>
    <dbReference type="NCBI Taxonomy" id="456999"/>
    <lineage>
        <taxon>Eukaryota</taxon>
        <taxon>Fungi</taxon>
        <taxon>Dikarya</taxon>
        <taxon>Basidiomycota</taxon>
        <taxon>Agaricomycotina</taxon>
        <taxon>Agaricomycetes</taxon>
        <taxon>Cantharellales</taxon>
        <taxon>Ceratobasidiaceae</taxon>
        <taxon>Rhizoctonia</taxon>
    </lineage>
</organism>
<dbReference type="InterPro" id="IPR008979">
    <property type="entry name" value="Galactose-bd-like_sf"/>
</dbReference>
<dbReference type="PANTHER" id="PTHR13194">
    <property type="entry name" value="COMPLEX I INTERMEDIATE-ASSOCIATED PROTEIN 30"/>
    <property type="match status" value="1"/>
</dbReference>
<comment type="caution">
    <text evidence="3">The sequence shown here is derived from an EMBL/GenBank/DDBJ whole genome shotgun (WGS) entry which is preliminary data.</text>
</comment>
<dbReference type="Proteomes" id="UP000663846">
    <property type="component" value="Unassembled WGS sequence"/>
</dbReference>